<proteinExistence type="inferred from homology"/>
<feature type="compositionally biased region" description="Acidic residues" evidence="11">
    <location>
        <begin position="567"/>
        <end position="577"/>
    </location>
</feature>
<evidence type="ECO:0000256" key="3">
    <source>
        <dbReference type="ARBA" id="ARBA00020013"/>
    </source>
</evidence>
<dbReference type="InterPro" id="IPR032429">
    <property type="entry name" value="Nibrin_BRCT2"/>
</dbReference>
<keyword evidence="9" id="KW-0131">Cell cycle</keyword>
<evidence type="ECO:0000313" key="14">
    <source>
        <dbReference type="Proteomes" id="UP001152320"/>
    </source>
</evidence>
<dbReference type="PROSITE" id="PS50006">
    <property type="entry name" value="FHA_DOMAIN"/>
    <property type="match status" value="1"/>
</dbReference>
<sequence>MYRFRNKKDNSLTYLAVKSEGYTVGRKDCLIKIEGDQSISRKHALLTVTHPPENVGHPERQPILELKDISKYGTLVNTKKTKTGDVVTLRDGDEVSFGAMKSNFWRVEYEPFVAACSGVSGTDKQKLKKMIADLGGHLVSEWTKDCTLLVMKEVNVTAKVIGSLVSCRHIVTPNYVEKYLSAVTENASLLPDVTSFFPPVVERAINQDKSLFTLKEERRNIFNGKIFVFLSEKQHKRLRSVIELAGGTVVLYSQGNCDQSTLQESQTCVMQSEVSDLTQTPGSVTKEVEAILERKNLRMIAEAELGLAVLTISTSVYCNPTVAKEGVKLINCMKESQFVNPTTQRVLVSDTQSSEMPENRTDHPSLGTHHPQRTSSKVGVSRQSEINLQQPESLSGERQQKLEVRVKKESFVTKSFVPDTEASDASVVPPDTLDKSRKSMKRPLPSEETARLSVVESSIEGQSRKKVKVESFDDEVPVTKIKEEPGDPGIVQPSDMGNNTAGQRVVAVKREPSAERIHIQDSEINNCAGEIQSDMQDIGDSQSQQVDSESSQSQWRQKKRRRRLMSENDDDDDEESNQTEREKGPKETKTNGMSEVLQPLPGFISKDNPPEDSIKRENITSDPELPHHLVIVKTASLVVHQPVISNSVKANGSSDRNIKNFKKFKKSSYAGQSILPKIIGGSDLAVHHSMPSQASQEMFLADVQKKSDIDRAEALADELFSVEPKVKRMR</sequence>
<comment type="caution">
    <text evidence="13">The sequence shown here is derived from an EMBL/GenBank/DDBJ whole genome shotgun (WGS) entry which is preliminary data.</text>
</comment>
<dbReference type="EMBL" id="JAIZAY010000005">
    <property type="protein sequence ID" value="KAJ8042383.1"/>
    <property type="molecule type" value="Genomic_DNA"/>
</dbReference>
<dbReference type="Proteomes" id="UP001152320">
    <property type="component" value="Chromosome 5"/>
</dbReference>
<evidence type="ECO:0000256" key="8">
    <source>
        <dbReference type="ARBA" id="ARBA00023254"/>
    </source>
</evidence>
<evidence type="ECO:0000256" key="6">
    <source>
        <dbReference type="ARBA" id="ARBA00023204"/>
    </source>
</evidence>
<feature type="compositionally biased region" description="Low complexity" evidence="11">
    <location>
        <begin position="541"/>
        <end position="555"/>
    </location>
</feature>
<dbReference type="FunFam" id="3.40.50.10980:FF:000001">
    <property type="entry name" value="Nibrin"/>
    <property type="match status" value="1"/>
</dbReference>
<feature type="region of interest" description="Disordered" evidence="11">
    <location>
        <begin position="343"/>
        <end position="400"/>
    </location>
</feature>
<feature type="region of interest" description="Disordered" evidence="11">
    <location>
        <begin position="536"/>
        <end position="619"/>
    </location>
</feature>
<accession>A0A9Q1CCV5</accession>
<protein>
    <recommendedName>
        <fullName evidence="3">Nibrin</fullName>
    </recommendedName>
</protein>
<feature type="domain" description="FHA" evidence="12">
    <location>
        <begin position="22"/>
        <end position="81"/>
    </location>
</feature>
<feature type="compositionally biased region" description="Polar residues" evidence="11">
    <location>
        <begin position="343"/>
        <end position="356"/>
    </location>
</feature>
<feature type="compositionally biased region" description="Polar residues" evidence="11">
    <location>
        <begin position="373"/>
        <end position="397"/>
    </location>
</feature>
<comment type="subcellular location">
    <subcellularLocation>
        <location evidence="1">Chromosome</location>
    </subcellularLocation>
    <subcellularLocation>
        <location evidence="2">Nucleus</location>
        <location evidence="2">PML body</location>
    </subcellularLocation>
</comment>
<dbReference type="Gene3D" id="2.60.200.20">
    <property type="match status" value="1"/>
</dbReference>
<dbReference type="PANTHER" id="PTHR12162">
    <property type="entry name" value="NIBRIN-RELATED"/>
    <property type="match status" value="1"/>
</dbReference>
<evidence type="ECO:0000256" key="7">
    <source>
        <dbReference type="ARBA" id="ARBA00023242"/>
    </source>
</evidence>
<evidence type="ECO:0000259" key="12">
    <source>
        <dbReference type="PROSITE" id="PS50006"/>
    </source>
</evidence>
<dbReference type="CDD" id="cd17741">
    <property type="entry name" value="BRCT_nibrin"/>
    <property type="match status" value="1"/>
</dbReference>
<dbReference type="Gene3D" id="3.40.50.10190">
    <property type="entry name" value="BRCT domain"/>
    <property type="match status" value="1"/>
</dbReference>
<dbReference type="SMART" id="SM01348">
    <property type="entry name" value="Nbs1_C"/>
    <property type="match status" value="1"/>
</dbReference>
<dbReference type="InterPro" id="IPR040227">
    <property type="entry name" value="Nibrin-rel"/>
</dbReference>
<dbReference type="Gene3D" id="3.40.50.10980">
    <property type="entry name" value="Nibrin, BRCT2 domain"/>
    <property type="match status" value="1"/>
</dbReference>
<dbReference type="AlphaFoldDB" id="A0A9Q1CCV5"/>
<dbReference type="SUPFAM" id="SSF49879">
    <property type="entry name" value="SMAD/FHA domain"/>
    <property type="match status" value="1"/>
</dbReference>
<keyword evidence="5" id="KW-0227">DNA damage</keyword>
<evidence type="ECO:0000256" key="2">
    <source>
        <dbReference type="ARBA" id="ARBA00004322"/>
    </source>
</evidence>
<name>A0A9Q1CCV5_HOLLE</name>
<keyword evidence="7" id="KW-0539">Nucleus</keyword>
<dbReference type="GO" id="GO:0030870">
    <property type="term" value="C:Mre11 complex"/>
    <property type="evidence" value="ECO:0007669"/>
    <property type="project" value="InterPro"/>
</dbReference>
<dbReference type="GO" id="GO:0007095">
    <property type="term" value="P:mitotic G2 DNA damage checkpoint signaling"/>
    <property type="evidence" value="ECO:0007669"/>
    <property type="project" value="InterPro"/>
</dbReference>
<dbReference type="FunFam" id="2.60.200.20:FF:000017">
    <property type="entry name" value="Nibrin"/>
    <property type="match status" value="1"/>
</dbReference>
<dbReference type="InterPro" id="IPR036420">
    <property type="entry name" value="BRCT_dom_sf"/>
</dbReference>
<organism evidence="13 14">
    <name type="scientific">Holothuria leucospilota</name>
    <name type="common">Black long sea cucumber</name>
    <name type="synonym">Mertensiothuria leucospilota</name>
    <dbReference type="NCBI Taxonomy" id="206669"/>
    <lineage>
        <taxon>Eukaryota</taxon>
        <taxon>Metazoa</taxon>
        <taxon>Echinodermata</taxon>
        <taxon>Eleutherozoa</taxon>
        <taxon>Echinozoa</taxon>
        <taxon>Holothuroidea</taxon>
        <taxon>Aspidochirotacea</taxon>
        <taxon>Aspidochirotida</taxon>
        <taxon>Holothuriidae</taxon>
        <taxon>Holothuria</taxon>
    </lineage>
</organism>
<keyword evidence="8" id="KW-0469">Meiosis</keyword>
<dbReference type="Pfam" id="PF00498">
    <property type="entry name" value="FHA"/>
    <property type="match status" value="1"/>
</dbReference>
<feature type="region of interest" description="Disordered" evidence="11">
    <location>
        <begin position="480"/>
        <end position="500"/>
    </location>
</feature>
<dbReference type="OrthoDB" id="552194at2759"/>
<dbReference type="PANTHER" id="PTHR12162:SF0">
    <property type="entry name" value="NIBRIN"/>
    <property type="match status" value="1"/>
</dbReference>
<feature type="compositionally biased region" description="Basic and acidic residues" evidence="11">
    <location>
        <begin position="578"/>
        <end position="589"/>
    </location>
</feature>
<dbReference type="Pfam" id="PF08599">
    <property type="entry name" value="Nbs1_C"/>
    <property type="match status" value="1"/>
</dbReference>
<dbReference type="GO" id="GO:0005694">
    <property type="term" value="C:chromosome"/>
    <property type="evidence" value="ECO:0007669"/>
    <property type="project" value="UniProtKB-SubCell"/>
</dbReference>
<reference evidence="13" key="1">
    <citation type="submission" date="2021-10" db="EMBL/GenBank/DDBJ databases">
        <title>Tropical sea cucumber genome reveals ecological adaptation and Cuvierian tubules defense mechanism.</title>
        <authorList>
            <person name="Chen T."/>
        </authorList>
    </citation>
    <scope>NUCLEOTIDE SEQUENCE</scope>
    <source>
        <strain evidence="13">Nanhai2018</strain>
        <tissue evidence="13">Muscle</tissue>
    </source>
</reference>
<dbReference type="InterPro" id="IPR008984">
    <property type="entry name" value="SMAD_FHA_dom_sf"/>
</dbReference>
<dbReference type="InterPro" id="IPR043014">
    <property type="entry name" value="Nibrin_BRCT2_sf"/>
</dbReference>
<dbReference type="GO" id="GO:0003684">
    <property type="term" value="F:damaged DNA binding"/>
    <property type="evidence" value="ECO:0007669"/>
    <property type="project" value="TreeGrafter"/>
</dbReference>
<dbReference type="InterPro" id="IPR013908">
    <property type="entry name" value="Nibrin_C"/>
</dbReference>
<evidence type="ECO:0000256" key="10">
    <source>
        <dbReference type="ARBA" id="ARBA00044757"/>
    </source>
</evidence>
<dbReference type="SUPFAM" id="SSF52113">
    <property type="entry name" value="BRCT domain"/>
    <property type="match status" value="1"/>
</dbReference>
<dbReference type="InterPro" id="IPR001357">
    <property type="entry name" value="BRCT_dom"/>
</dbReference>
<evidence type="ECO:0000256" key="1">
    <source>
        <dbReference type="ARBA" id="ARBA00004286"/>
    </source>
</evidence>
<evidence type="ECO:0000256" key="5">
    <source>
        <dbReference type="ARBA" id="ARBA00022763"/>
    </source>
</evidence>
<evidence type="ECO:0000313" key="13">
    <source>
        <dbReference type="EMBL" id="KAJ8042383.1"/>
    </source>
</evidence>
<evidence type="ECO:0000256" key="11">
    <source>
        <dbReference type="SAM" id="MobiDB-lite"/>
    </source>
</evidence>
<feature type="region of interest" description="Disordered" evidence="11">
    <location>
        <begin position="420"/>
        <end position="448"/>
    </location>
</feature>
<dbReference type="Pfam" id="PF00533">
    <property type="entry name" value="BRCT"/>
    <property type="match status" value="1"/>
</dbReference>
<dbReference type="GO" id="GO:0000724">
    <property type="term" value="P:double-strand break repair via homologous recombination"/>
    <property type="evidence" value="ECO:0007669"/>
    <property type="project" value="TreeGrafter"/>
</dbReference>
<dbReference type="Pfam" id="PF16508">
    <property type="entry name" value="NIBRIN_BRCT_II"/>
    <property type="match status" value="1"/>
</dbReference>
<keyword evidence="14" id="KW-1185">Reference proteome</keyword>
<gene>
    <name evidence="13" type="ORF">HOLleu_13421</name>
</gene>
<dbReference type="InterPro" id="IPR000253">
    <property type="entry name" value="FHA_dom"/>
</dbReference>
<keyword evidence="4" id="KW-0158">Chromosome</keyword>
<evidence type="ECO:0000256" key="4">
    <source>
        <dbReference type="ARBA" id="ARBA00022454"/>
    </source>
</evidence>
<dbReference type="GO" id="GO:0051321">
    <property type="term" value="P:meiotic cell cycle"/>
    <property type="evidence" value="ECO:0007669"/>
    <property type="project" value="UniProtKB-KW"/>
</dbReference>
<dbReference type="GO" id="GO:0016605">
    <property type="term" value="C:PML body"/>
    <property type="evidence" value="ECO:0007669"/>
    <property type="project" value="UniProtKB-SubCell"/>
</dbReference>
<feature type="compositionally biased region" description="Basic and acidic residues" evidence="11">
    <location>
        <begin position="608"/>
        <end position="619"/>
    </location>
</feature>
<dbReference type="CDD" id="cd22667">
    <property type="entry name" value="FHA_NBN"/>
    <property type="match status" value="1"/>
</dbReference>
<comment type="similarity">
    <text evidence="10">Belongs to the Nibrin family.</text>
</comment>
<keyword evidence="6" id="KW-0234">DNA repair</keyword>
<evidence type="ECO:0000256" key="9">
    <source>
        <dbReference type="ARBA" id="ARBA00023306"/>
    </source>
</evidence>